<evidence type="ECO:0000313" key="1">
    <source>
        <dbReference type="EMBL" id="MDO7877680.1"/>
    </source>
</evidence>
<accession>A0ABT9BHD7</accession>
<gene>
    <name evidence="1" type="ORF">Q5H93_23275</name>
</gene>
<proteinExistence type="predicted"/>
<keyword evidence="2" id="KW-1185">Reference proteome</keyword>
<reference evidence="1" key="1">
    <citation type="submission" date="2023-07" db="EMBL/GenBank/DDBJ databases">
        <authorList>
            <person name="Kim M.K."/>
        </authorList>
    </citation>
    <scope>NUCLEOTIDE SEQUENCE</scope>
    <source>
        <strain evidence="1">ASUV-10-1</strain>
    </source>
</reference>
<sequence length="81" mass="9003">MLNTKQAITAPSLRVLRKPLQEFFDRVSAPVNLSLTLNRLIFDSLLRQTTFLPDELENLHALLDLLLVCQALSGATIVAEA</sequence>
<dbReference type="EMBL" id="JAUQSY010000024">
    <property type="protein sequence ID" value="MDO7877680.1"/>
    <property type="molecule type" value="Genomic_DNA"/>
</dbReference>
<dbReference type="Proteomes" id="UP001176429">
    <property type="component" value="Unassembled WGS sequence"/>
</dbReference>
<name>A0ABT9BHD7_9BACT</name>
<comment type="caution">
    <text evidence="1">The sequence shown here is derived from an EMBL/GenBank/DDBJ whole genome shotgun (WGS) entry which is preliminary data.</text>
</comment>
<protein>
    <submittedName>
        <fullName evidence="1">Uncharacterized protein</fullName>
    </submittedName>
</protein>
<dbReference type="RefSeq" id="WP_305009134.1">
    <property type="nucleotide sequence ID" value="NZ_JAUQSY010000024.1"/>
</dbReference>
<organism evidence="1 2">
    <name type="scientific">Hymenobacter aranciens</name>
    <dbReference type="NCBI Taxonomy" id="3063996"/>
    <lineage>
        <taxon>Bacteria</taxon>
        <taxon>Pseudomonadati</taxon>
        <taxon>Bacteroidota</taxon>
        <taxon>Cytophagia</taxon>
        <taxon>Cytophagales</taxon>
        <taxon>Hymenobacteraceae</taxon>
        <taxon>Hymenobacter</taxon>
    </lineage>
</organism>
<evidence type="ECO:0000313" key="2">
    <source>
        <dbReference type="Proteomes" id="UP001176429"/>
    </source>
</evidence>